<proteinExistence type="predicted"/>
<comment type="caution">
    <text evidence="1">The sequence shown here is derived from an EMBL/GenBank/DDBJ whole genome shotgun (WGS) entry which is preliminary data.</text>
</comment>
<dbReference type="AlphaFoldDB" id="A0A3F2RBC0"/>
<dbReference type="Proteomes" id="UP000277300">
    <property type="component" value="Unassembled WGS sequence"/>
</dbReference>
<evidence type="ECO:0000313" key="1">
    <source>
        <dbReference type="EMBL" id="RLN51440.1"/>
    </source>
</evidence>
<sequence length="126" mass="13668">MKKKTTSTSSVYTIPNDNRWVLEDHFYVCSFGGSTSGVSIGIFSVDSGDADTHGASQTCCQCYGYAGADDDTCDNISRGDDACCGGDTDMYDNCMAQFTEWGDDSRKQLEVKIANATATWKIVNNH</sequence>
<dbReference type="OrthoDB" id="411211at2759"/>
<dbReference type="EMBL" id="MBDO02000947">
    <property type="protein sequence ID" value="RLN51440.1"/>
    <property type="molecule type" value="Genomic_DNA"/>
</dbReference>
<evidence type="ECO:0000313" key="2">
    <source>
        <dbReference type="EMBL" id="RLN66005.1"/>
    </source>
</evidence>
<gene>
    <name evidence="2" type="ORF">BBJ29_008784</name>
    <name evidence="1" type="ORF">BBP00_00009891</name>
</gene>
<protein>
    <submittedName>
        <fullName evidence="1">Uncharacterized protein</fullName>
    </submittedName>
</protein>
<evidence type="ECO:0000313" key="3">
    <source>
        <dbReference type="Proteomes" id="UP000277300"/>
    </source>
</evidence>
<dbReference type="EMBL" id="MBAD02000555">
    <property type="protein sequence ID" value="RLN66005.1"/>
    <property type="molecule type" value="Genomic_DNA"/>
</dbReference>
<dbReference type="Proteomes" id="UP000284657">
    <property type="component" value="Unassembled WGS sequence"/>
</dbReference>
<organism evidence="1 3">
    <name type="scientific">Phytophthora kernoviae</name>
    <dbReference type="NCBI Taxonomy" id="325452"/>
    <lineage>
        <taxon>Eukaryota</taxon>
        <taxon>Sar</taxon>
        <taxon>Stramenopiles</taxon>
        <taxon>Oomycota</taxon>
        <taxon>Peronosporomycetes</taxon>
        <taxon>Peronosporales</taxon>
        <taxon>Peronosporaceae</taxon>
        <taxon>Phytophthora</taxon>
    </lineage>
</organism>
<reference evidence="3 4" key="1">
    <citation type="submission" date="2018-07" db="EMBL/GenBank/DDBJ databases">
        <title>Genome sequencing of oomycete isolates from Chile give support for New Zealand origin for Phytophthora kernoviae and make available the first Nothophytophthora sp. genome.</title>
        <authorList>
            <person name="Studholme D.J."/>
            <person name="Sanfuentes E."/>
            <person name="Panda P."/>
            <person name="Hill R."/>
            <person name="Sambles C."/>
            <person name="Grant M."/>
            <person name="Williams N.M."/>
            <person name="Mcdougal R.L."/>
        </authorList>
    </citation>
    <scope>NUCLEOTIDE SEQUENCE [LARGE SCALE GENOMIC DNA]</scope>
    <source>
        <strain evidence="1">Chile6</strain>
        <strain evidence="2">Chile7</strain>
    </source>
</reference>
<name>A0A3F2RBC0_9STRA</name>
<evidence type="ECO:0000313" key="4">
    <source>
        <dbReference type="Proteomes" id="UP000284657"/>
    </source>
</evidence>
<accession>A0A3F2RBC0</accession>